<dbReference type="Gene3D" id="3.10.105.10">
    <property type="entry name" value="Dipeptide-binding Protein, Domain 3"/>
    <property type="match status" value="1"/>
</dbReference>
<dbReference type="Gene3D" id="3.40.190.10">
    <property type="entry name" value="Periplasmic binding protein-like II"/>
    <property type="match status" value="1"/>
</dbReference>
<dbReference type="Gene3D" id="3.90.76.10">
    <property type="entry name" value="Dipeptide-binding Protein, Domain 1"/>
    <property type="match status" value="1"/>
</dbReference>
<keyword evidence="4 5" id="KW-0732">Signal</keyword>
<dbReference type="GO" id="GO:0015833">
    <property type="term" value="P:peptide transport"/>
    <property type="evidence" value="ECO:0007669"/>
    <property type="project" value="TreeGrafter"/>
</dbReference>
<dbReference type="InterPro" id="IPR030678">
    <property type="entry name" value="Peptide/Ni-bd"/>
</dbReference>
<evidence type="ECO:0000259" key="6">
    <source>
        <dbReference type="Pfam" id="PF00496"/>
    </source>
</evidence>
<reference evidence="7 8" key="1">
    <citation type="submission" date="2019-08" db="EMBL/GenBank/DDBJ databases">
        <authorList>
            <person name="Grouzdev D."/>
            <person name="Tikhonova E."/>
            <person name="Kravchenko I."/>
        </authorList>
    </citation>
    <scope>NUCLEOTIDE SEQUENCE [LARGE SCALE GENOMIC DNA]</scope>
    <source>
        <strain evidence="7 8">59b</strain>
    </source>
</reference>
<name>A0A5A9GKM4_AZOLI</name>
<dbReference type="FunFam" id="3.90.76.10:FF:000007">
    <property type="entry name" value="Dipeptide ABC transporter periplasmic dipeptide-binding protein"/>
    <property type="match status" value="1"/>
</dbReference>
<dbReference type="RefSeq" id="WP_149232728.1">
    <property type="nucleotide sequence ID" value="NZ_JALJXJ010000010.1"/>
</dbReference>
<sequence>MAASCKAPSLPRFILGLAVGGALGSVALFATAPAAAQSREETLLVVVESGTNSLDIHTVGANPASYGVTWNTYDRLITYGTKTLPDGSLSYDHSVLKPELAESWEATEEGIVFHLRKDAKFHDGTPVTAKDVKWSFDRMVTVGGFPTFQMAAGSITKPEQFEAIDDHTFKVKLPVKDKLALPDLGVPVPVVMNSALVKKNATPEDPWGLEWTKRNDAGGGAYKVESWKPGQELVLTRYEEWKSGPLPKLKKVVMREVPSAGNRRALLERGDVDVSFDLPPKDSQELAKGGKVSVVGTPIENSLWFVGMNVKMPPFDNVKVRQAVSYAVPYQPIMDAVVYGRGIPMFGGPEKVTSAAWPQPSPYRTDIAKAKALMAEAGFSDGFTTTLSINQGAAQIAEPLATLLQESLGQIGIKTTINKVPGANWRAAILKKDQPILVDTFSGWLNYPEYYFFWGYHGQNAVFNVMSYQNPAMDKLIDAARLESDKAKYEDDIKSFVSLAFEEMPRVPLFQYYLDIAMRKNVTGYTYWFHRGLDFRPMAKG</sequence>
<evidence type="ECO:0000256" key="3">
    <source>
        <dbReference type="ARBA" id="ARBA00022448"/>
    </source>
</evidence>
<accession>A0A5A9GKM4</accession>
<evidence type="ECO:0000313" key="8">
    <source>
        <dbReference type="Proteomes" id="UP000324927"/>
    </source>
</evidence>
<feature type="domain" description="Solute-binding protein family 5" evidence="6">
    <location>
        <begin position="96"/>
        <end position="460"/>
    </location>
</feature>
<comment type="similarity">
    <text evidence="2">Belongs to the bacterial solute-binding protein 5 family.</text>
</comment>
<dbReference type="AlphaFoldDB" id="A0A5A9GKM4"/>
<keyword evidence="8" id="KW-1185">Reference proteome</keyword>
<keyword evidence="3" id="KW-0813">Transport</keyword>
<gene>
    <name evidence="7" type="ORF">FZ942_19420</name>
</gene>
<dbReference type="GO" id="GO:0030288">
    <property type="term" value="C:outer membrane-bounded periplasmic space"/>
    <property type="evidence" value="ECO:0007669"/>
    <property type="project" value="UniProtKB-ARBA"/>
</dbReference>
<dbReference type="CDD" id="cd08512">
    <property type="entry name" value="PBP2_NikA_DppA_OppA_like_7"/>
    <property type="match status" value="1"/>
</dbReference>
<comment type="subcellular location">
    <subcellularLocation>
        <location evidence="1">Periplasm</location>
    </subcellularLocation>
</comment>
<dbReference type="OrthoDB" id="9803988at2"/>
<organism evidence="7 8">
    <name type="scientific">Azospirillum lipoferum</name>
    <dbReference type="NCBI Taxonomy" id="193"/>
    <lineage>
        <taxon>Bacteria</taxon>
        <taxon>Pseudomonadati</taxon>
        <taxon>Pseudomonadota</taxon>
        <taxon>Alphaproteobacteria</taxon>
        <taxon>Rhodospirillales</taxon>
        <taxon>Azospirillaceae</taxon>
        <taxon>Azospirillum</taxon>
    </lineage>
</organism>
<feature type="signal peptide" evidence="5">
    <location>
        <begin position="1"/>
        <end position="36"/>
    </location>
</feature>
<dbReference type="InterPro" id="IPR039424">
    <property type="entry name" value="SBP_5"/>
</dbReference>
<evidence type="ECO:0000256" key="2">
    <source>
        <dbReference type="ARBA" id="ARBA00005695"/>
    </source>
</evidence>
<evidence type="ECO:0000256" key="4">
    <source>
        <dbReference type="ARBA" id="ARBA00022729"/>
    </source>
</evidence>
<dbReference type="EMBL" id="VTTN01000007">
    <property type="protein sequence ID" value="KAA0594971.1"/>
    <property type="molecule type" value="Genomic_DNA"/>
</dbReference>
<protein>
    <submittedName>
        <fullName evidence="7">ABC transporter substrate-binding protein</fullName>
    </submittedName>
</protein>
<feature type="chain" id="PRO_5022732703" evidence="5">
    <location>
        <begin position="37"/>
        <end position="541"/>
    </location>
</feature>
<dbReference type="PANTHER" id="PTHR30290:SF10">
    <property type="entry name" value="PERIPLASMIC OLIGOPEPTIDE-BINDING PROTEIN-RELATED"/>
    <property type="match status" value="1"/>
</dbReference>
<dbReference type="GO" id="GO:0043190">
    <property type="term" value="C:ATP-binding cassette (ABC) transporter complex"/>
    <property type="evidence" value="ECO:0007669"/>
    <property type="project" value="InterPro"/>
</dbReference>
<dbReference type="SUPFAM" id="SSF53850">
    <property type="entry name" value="Periplasmic binding protein-like II"/>
    <property type="match status" value="1"/>
</dbReference>
<evidence type="ECO:0000256" key="1">
    <source>
        <dbReference type="ARBA" id="ARBA00004418"/>
    </source>
</evidence>
<proteinExistence type="inferred from homology"/>
<dbReference type="Pfam" id="PF00496">
    <property type="entry name" value="SBP_bac_5"/>
    <property type="match status" value="1"/>
</dbReference>
<dbReference type="PIRSF" id="PIRSF002741">
    <property type="entry name" value="MppA"/>
    <property type="match status" value="1"/>
</dbReference>
<dbReference type="Proteomes" id="UP000324927">
    <property type="component" value="Unassembled WGS sequence"/>
</dbReference>
<dbReference type="GO" id="GO:1904680">
    <property type="term" value="F:peptide transmembrane transporter activity"/>
    <property type="evidence" value="ECO:0007669"/>
    <property type="project" value="TreeGrafter"/>
</dbReference>
<dbReference type="InterPro" id="IPR000914">
    <property type="entry name" value="SBP_5_dom"/>
</dbReference>
<comment type="caution">
    <text evidence="7">The sequence shown here is derived from an EMBL/GenBank/DDBJ whole genome shotgun (WGS) entry which is preliminary data.</text>
</comment>
<evidence type="ECO:0000313" key="7">
    <source>
        <dbReference type="EMBL" id="KAA0594971.1"/>
    </source>
</evidence>
<dbReference type="PANTHER" id="PTHR30290">
    <property type="entry name" value="PERIPLASMIC BINDING COMPONENT OF ABC TRANSPORTER"/>
    <property type="match status" value="1"/>
</dbReference>
<evidence type="ECO:0000256" key="5">
    <source>
        <dbReference type="SAM" id="SignalP"/>
    </source>
</evidence>